<evidence type="ECO:0000313" key="2">
    <source>
        <dbReference type="EnsemblPlants" id="ORGLA02G0113400.1"/>
    </source>
</evidence>
<feature type="region of interest" description="Disordered" evidence="1">
    <location>
        <begin position="37"/>
        <end position="64"/>
    </location>
</feature>
<proteinExistence type="predicted"/>
<dbReference type="HOGENOM" id="CLU_2188093_0_0_1"/>
<organism evidence="2 3">
    <name type="scientific">Oryza glaberrima</name>
    <name type="common">African rice</name>
    <dbReference type="NCBI Taxonomy" id="4538"/>
    <lineage>
        <taxon>Eukaryota</taxon>
        <taxon>Viridiplantae</taxon>
        <taxon>Streptophyta</taxon>
        <taxon>Embryophyta</taxon>
        <taxon>Tracheophyta</taxon>
        <taxon>Spermatophyta</taxon>
        <taxon>Magnoliopsida</taxon>
        <taxon>Liliopsida</taxon>
        <taxon>Poales</taxon>
        <taxon>Poaceae</taxon>
        <taxon>BOP clade</taxon>
        <taxon>Oryzoideae</taxon>
        <taxon>Oryzeae</taxon>
        <taxon>Oryzinae</taxon>
        <taxon>Oryza</taxon>
    </lineage>
</organism>
<dbReference type="EnsemblPlants" id="ORGLA02G0113400.1">
    <property type="protein sequence ID" value="ORGLA02G0113400.1"/>
    <property type="gene ID" value="ORGLA02G0113400"/>
</dbReference>
<reference evidence="2 3" key="2">
    <citation type="submission" date="2018-04" db="EMBL/GenBank/DDBJ databases">
        <title>OglaRS2 (Oryza glaberrima Reference Sequence Version 2).</title>
        <authorList>
            <person name="Zhang J."/>
            <person name="Kudrna D."/>
            <person name="Lee S."/>
            <person name="Talag J."/>
            <person name="Rajasekar S."/>
            <person name="Wing R.A."/>
        </authorList>
    </citation>
    <scope>NUCLEOTIDE SEQUENCE [LARGE SCALE GENOMIC DNA]</scope>
    <source>
        <strain evidence="2 3">cv. IRGC 96717</strain>
    </source>
</reference>
<sequence length="109" mass="12865">MASWIWLTTSREKEGRRRSCGLAGDDMVDRPATLRERKKCEERNKRESEKVRRGRGGERREERKKERATVTTFLLIDTKVVYKLECLTLDNYSQVPLCSMVLFSTLNFF</sequence>
<accession>I1NZH8</accession>
<name>I1NZH8_ORYGL</name>
<evidence type="ECO:0000256" key="1">
    <source>
        <dbReference type="SAM" id="MobiDB-lite"/>
    </source>
</evidence>
<evidence type="ECO:0000313" key="3">
    <source>
        <dbReference type="Proteomes" id="UP000007306"/>
    </source>
</evidence>
<dbReference type="Proteomes" id="UP000007306">
    <property type="component" value="Chromosome 2"/>
</dbReference>
<dbReference type="AlphaFoldDB" id="I1NZH8"/>
<dbReference type="Gramene" id="ORGLA02G0113400.1">
    <property type="protein sequence ID" value="ORGLA02G0113400.1"/>
    <property type="gene ID" value="ORGLA02G0113400"/>
</dbReference>
<protein>
    <submittedName>
        <fullName evidence="2">Uncharacterized protein</fullName>
    </submittedName>
</protein>
<keyword evidence="3" id="KW-1185">Reference proteome</keyword>
<reference evidence="2" key="1">
    <citation type="submission" date="2015-06" db="UniProtKB">
        <authorList>
            <consortium name="EnsemblPlants"/>
        </authorList>
    </citation>
    <scope>IDENTIFICATION</scope>
</reference>